<evidence type="ECO:0000313" key="3">
    <source>
        <dbReference type="Proteomes" id="UP000663801"/>
    </source>
</evidence>
<keyword evidence="3" id="KW-1185">Reference proteome</keyword>
<dbReference type="AlphaFoldDB" id="A0A938YEL2"/>
<evidence type="ECO:0008006" key="4">
    <source>
        <dbReference type="Google" id="ProtNLM"/>
    </source>
</evidence>
<protein>
    <recommendedName>
        <fullName evidence="4">DUF4232 domain-containing protein</fullName>
    </recommendedName>
</protein>
<feature type="signal peptide" evidence="1">
    <location>
        <begin position="1"/>
        <end position="22"/>
    </location>
</feature>
<proteinExistence type="predicted"/>
<evidence type="ECO:0000256" key="1">
    <source>
        <dbReference type="SAM" id="SignalP"/>
    </source>
</evidence>
<gene>
    <name evidence="2" type="ORF">JL107_07290</name>
</gene>
<organism evidence="2 3">
    <name type="scientific">Nakamurella flavida</name>
    <dbReference type="NCBI Taxonomy" id="363630"/>
    <lineage>
        <taxon>Bacteria</taxon>
        <taxon>Bacillati</taxon>
        <taxon>Actinomycetota</taxon>
        <taxon>Actinomycetes</taxon>
        <taxon>Nakamurellales</taxon>
        <taxon>Nakamurellaceae</taxon>
        <taxon>Nakamurella</taxon>
    </lineage>
</organism>
<accession>A0A938YEL2</accession>
<sequence>MMTNRRLAPMLIVLGLAVGGCATTGPGPGPDPGSGPSVSGDGFAGLTVLRSSVSDVETSLGLTTPFSAPQTEDCSLHIWADDGLAVTTTAAGTVLAFVMQGPEASTPQGIAVGSTAADLDAAYGSALTVIRRDSPAGGPVVLVDNRTSDESSHLAFDLTADGDVARIRVGALPWVGYADYCSDEASRPESTGWPL</sequence>
<dbReference type="Proteomes" id="UP000663801">
    <property type="component" value="Unassembled WGS sequence"/>
</dbReference>
<keyword evidence="1" id="KW-0732">Signal</keyword>
<reference evidence="2" key="1">
    <citation type="submission" date="2021-01" db="EMBL/GenBank/DDBJ databases">
        <title>KCTC 19127 draft genome.</title>
        <authorList>
            <person name="An D."/>
        </authorList>
    </citation>
    <scope>NUCLEOTIDE SEQUENCE</scope>
    <source>
        <strain evidence="2">KCTC 19127</strain>
    </source>
</reference>
<evidence type="ECO:0000313" key="2">
    <source>
        <dbReference type="EMBL" id="MBM9476241.1"/>
    </source>
</evidence>
<dbReference type="EMBL" id="JAERWL010000006">
    <property type="protein sequence ID" value="MBM9476241.1"/>
    <property type="molecule type" value="Genomic_DNA"/>
</dbReference>
<dbReference type="RefSeq" id="WP_205256324.1">
    <property type="nucleotide sequence ID" value="NZ_BAAAPV010000001.1"/>
</dbReference>
<dbReference type="PROSITE" id="PS51257">
    <property type="entry name" value="PROKAR_LIPOPROTEIN"/>
    <property type="match status" value="1"/>
</dbReference>
<comment type="caution">
    <text evidence="2">The sequence shown here is derived from an EMBL/GenBank/DDBJ whole genome shotgun (WGS) entry which is preliminary data.</text>
</comment>
<feature type="chain" id="PRO_5037463678" description="DUF4232 domain-containing protein" evidence="1">
    <location>
        <begin position="23"/>
        <end position="195"/>
    </location>
</feature>
<name>A0A938YEL2_9ACTN</name>